<dbReference type="Gene3D" id="3.40.33.10">
    <property type="entry name" value="CAP"/>
    <property type="match status" value="1"/>
</dbReference>
<gene>
    <name evidence="2" type="ORF">AC812_16220</name>
</gene>
<evidence type="ECO:0000313" key="2">
    <source>
        <dbReference type="EMBL" id="KPL72139.1"/>
    </source>
</evidence>
<keyword evidence="3" id="KW-1185">Reference proteome</keyword>
<dbReference type="Pfam" id="PF00188">
    <property type="entry name" value="CAP"/>
    <property type="match status" value="1"/>
</dbReference>
<proteinExistence type="predicted"/>
<dbReference type="AlphaFoldDB" id="A0A0P6XKN9"/>
<feature type="domain" description="SCP" evidence="1">
    <location>
        <begin position="27"/>
        <end position="143"/>
    </location>
</feature>
<comment type="caution">
    <text evidence="2">The sequence shown here is derived from an EMBL/GenBank/DDBJ whole genome shotgun (WGS) entry which is preliminary data.</text>
</comment>
<dbReference type="InterPro" id="IPR035940">
    <property type="entry name" value="CAP_sf"/>
</dbReference>
<evidence type="ECO:0000313" key="3">
    <source>
        <dbReference type="Proteomes" id="UP000050514"/>
    </source>
</evidence>
<dbReference type="PATRIC" id="fig|360411.5.peg.2010"/>
<organism evidence="2 3">
    <name type="scientific">Bellilinea caldifistulae</name>
    <dbReference type="NCBI Taxonomy" id="360411"/>
    <lineage>
        <taxon>Bacteria</taxon>
        <taxon>Bacillati</taxon>
        <taxon>Chloroflexota</taxon>
        <taxon>Anaerolineae</taxon>
        <taxon>Anaerolineales</taxon>
        <taxon>Anaerolineaceae</taxon>
        <taxon>Bellilinea</taxon>
    </lineage>
</organism>
<name>A0A0P6XKN9_9CHLR</name>
<dbReference type="STRING" id="360411.AC812_16220"/>
<dbReference type="SUPFAM" id="SSF55797">
    <property type="entry name" value="PR-1-like"/>
    <property type="match status" value="1"/>
</dbReference>
<dbReference type="Proteomes" id="UP000050514">
    <property type="component" value="Unassembled WGS sequence"/>
</dbReference>
<sequence length="182" mass="20023">MIANAPASQPNQPTNTCLTGEEEKLGNLINAYRREKGLPPVTFSQSLTRVAQAHVRDLYENRPNTGECNLHSWSDKGNWTPVCYTPDHKNASGMWLKPKEITNGIYTGYGFEIAYWHSARATADGAFAAWKASSGHNAVMIEDSIWKGMNWGAMGIGIYQNYAVVWFGQPADPLGSATACPR</sequence>
<accession>A0A0P6XKN9</accession>
<dbReference type="EMBL" id="LGHJ01000025">
    <property type="protein sequence ID" value="KPL72139.1"/>
    <property type="molecule type" value="Genomic_DNA"/>
</dbReference>
<protein>
    <recommendedName>
        <fullName evidence="1">SCP domain-containing protein</fullName>
    </recommendedName>
</protein>
<dbReference type="CDD" id="cd05379">
    <property type="entry name" value="CAP_bacterial"/>
    <property type="match status" value="1"/>
</dbReference>
<evidence type="ECO:0000259" key="1">
    <source>
        <dbReference type="Pfam" id="PF00188"/>
    </source>
</evidence>
<reference evidence="2 3" key="1">
    <citation type="submission" date="2015-07" db="EMBL/GenBank/DDBJ databases">
        <title>Draft genome of Bellilinea caldifistulae DSM 17877.</title>
        <authorList>
            <person name="Hemp J."/>
            <person name="Ward L.M."/>
            <person name="Pace L.A."/>
            <person name="Fischer W.W."/>
        </authorList>
    </citation>
    <scope>NUCLEOTIDE SEQUENCE [LARGE SCALE GENOMIC DNA]</scope>
    <source>
        <strain evidence="2 3">GOMI-1</strain>
    </source>
</reference>
<dbReference type="InterPro" id="IPR014044">
    <property type="entry name" value="CAP_dom"/>
</dbReference>